<evidence type="ECO:0000259" key="2">
    <source>
        <dbReference type="PROSITE" id="PS50021"/>
    </source>
</evidence>
<dbReference type="SUPFAM" id="SSF47576">
    <property type="entry name" value="Calponin-homology domain, CH-domain"/>
    <property type="match status" value="1"/>
</dbReference>
<dbReference type="OrthoDB" id="7870873at2759"/>
<dbReference type="Proteomes" id="UP000821853">
    <property type="component" value="Chromosome 2"/>
</dbReference>
<dbReference type="AlphaFoldDB" id="A0A9J6FUM8"/>
<dbReference type="InterPro" id="IPR027328">
    <property type="entry name" value="MAPRE"/>
</dbReference>
<proteinExistence type="predicted"/>
<dbReference type="EMBL" id="JABSTR010000004">
    <property type="protein sequence ID" value="KAH9366495.1"/>
    <property type="molecule type" value="Genomic_DNA"/>
</dbReference>
<accession>A0A9J6FUM8</accession>
<keyword evidence="4" id="KW-1185">Reference proteome</keyword>
<dbReference type="VEuPathDB" id="VectorBase:HLOH_051576"/>
<dbReference type="InterPro" id="IPR001715">
    <property type="entry name" value="CH_dom"/>
</dbReference>
<dbReference type="Gene3D" id="1.10.418.10">
    <property type="entry name" value="Calponin-like domain"/>
    <property type="match status" value="1"/>
</dbReference>
<sequence length="264" mass="29243">MSRSVTPTSLLRSVGSAGDLIIRNQLIAWINGRLESNFASFEDLSSGEAYCDLLPKLRSGSLPPKKVRRGARSEHDRVLNFKLLQQGLDKARMRREFRIESLVAGRFRDHYELLKWFRRLFDATHANRDVGSTGSACAATAASGTTTNFSSGSGGSSARLTPTVTSALLAAHAQRRLPKRGTPVACRQERGAHCPCRQLHWASTGTRHDARVPSRRTKWRRSKSSPMMRPKSVTVTAWPCGPSKTCVVPARMQEARRKEASSTR</sequence>
<evidence type="ECO:0000313" key="4">
    <source>
        <dbReference type="Proteomes" id="UP000821853"/>
    </source>
</evidence>
<protein>
    <recommendedName>
        <fullName evidence="2">Calponin-homology (CH) domain-containing protein</fullName>
    </recommendedName>
</protein>
<name>A0A9J6FUM8_HAELO</name>
<dbReference type="PANTHER" id="PTHR10623">
    <property type="entry name" value="MICROTUBULE-ASSOCIATED PROTEIN RP/EB FAMILY MEMBER"/>
    <property type="match status" value="1"/>
</dbReference>
<feature type="domain" description="Calponin-homology (CH)" evidence="2">
    <location>
        <begin position="20"/>
        <end position="122"/>
    </location>
</feature>
<dbReference type="GO" id="GO:0008017">
    <property type="term" value="F:microtubule binding"/>
    <property type="evidence" value="ECO:0007669"/>
    <property type="project" value="InterPro"/>
</dbReference>
<gene>
    <name evidence="3" type="ORF">HPB48_018090</name>
</gene>
<dbReference type="Pfam" id="PF00307">
    <property type="entry name" value="CH"/>
    <property type="match status" value="1"/>
</dbReference>
<evidence type="ECO:0000313" key="3">
    <source>
        <dbReference type="EMBL" id="KAH9366495.1"/>
    </source>
</evidence>
<feature type="region of interest" description="Disordered" evidence="1">
    <location>
        <begin position="207"/>
        <end position="233"/>
    </location>
</feature>
<comment type="caution">
    <text evidence="3">The sequence shown here is derived from an EMBL/GenBank/DDBJ whole genome shotgun (WGS) entry which is preliminary data.</text>
</comment>
<evidence type="ECO:0000256" key="1">
    <source>
        <dbReference type="SAM" id="MobiDB-lite"/>
    </source>
</evidence>
<dbReference type="InterPro" id="IPR036872">
    <property type="entry name" value="CH_dom_sf"/>
</dbReference>
<feature type="compositionally biased region" description="Basic residues" evidence="1">
    <location>
        <begin position="213"/>
        <end position="223"/>
    </location>
</feature>
<reference evidence="3 4" key="1">
    <citation type="journal article" date="2020" name="Cell">
        <title>Large-Scale Comparative Analyses of Tick Genomes Elucidate Their Genetic Diversity and Vector Capacities.</title>
        <authorList>
            <consortium name="Tick Genome and Microbiome Consortium (TIGMIC)"/>
            <person name="Jia N."/>
            <person name="Wang J."/>
            <person name="Shi W."/>
            <person name="Du L."/>
            <person name="Sun Y."/>
            <person name="Zhan W."/>
            <person name="Jiang J.F."/>
            <person name="Wang Q."/>
            <person name="Zhang B."/>
            <person name="Ji P."/>
            <person name="Bell-Sakyi L."/>
            <person name="Cui X.M."/>
            <person name="Yuan T.T."/>
            <person name="Jiang B.G."/>
            <person name="Yang W.F."/>
            <person name="Lam T.T."/>
            <person name="Chang Q.C."/>
            <person name="Ding S.J."/>
            <person name="Wang X.J."/>
            <person name="Zhu J.G."/>
            <person name="Ruan X.D."/>
            <person name="Zhao L."/>
            <person name="Wei J.T."/>
            <person name="Ye R.Z."/>
            <person name="Que T.C."/>
            <person name="Du C.H."/>
            <person name="Zhou Y.H."/>
            <person name="Cheng J.X."/>
            <person name="Dai P.F."/>
            <person name="Guo W.B."/>
            <person name="Han X.H."/>
            <person name="Huang E.J."/>
            <person name="Li L.F."/>
            <person name="Wei W."/>
            <person name="Gao Y.C."/>
            <person name="Liu J.Z."/>
            <person name="Shao H.Z."/>
            <person name="Wang X."/>
            <person name="Wang C.C."/>
            <person name="Yang T.C."/>
            <person name="Huo Q.B."/>
            <person name="Li W."/>
            <person name="Chen H.Y."/>
            <person name="Chen S.E."/>
            <person name="Zhou L.G."/>
            <person name="Ni X.B."/>
            <person name="Tian J.H."/>
            <person name="Sheng Y."/>
            <person name="Liu T."/>
            <person name="Pan Y.S."/>
            <person name="Xia L.Y."/>
            <person name="Li J."/>
            <person name="Zhao F."/>
            <person name="Cao W.C."/>
        </authorList>
    </citation>
    <scope>NUCLEOTIDE SEQUENCE [LARGE SCALE GENOMIC DNA]</scope>
    <source>
        <strain evidence="3">HaeL-2018</strain>
    </source>
</reference>
<dbReference type="PROSITE" id="PS50021">
    <property type="entry name" value="CH"/>
    <property type="match status" value="1"/>
</dbReference>
<organism evidence="3 4">
    <name type="scientific">Haemaphysalis longicornis</name>
    <name type="common">Bush tick</name>
    <dbReference type="NCBI Taxonomy" id="44386"/>
    <lineage>
        <taxon>Eukaryota</taxon>
        <taxon>Metazoa</taxon>
        <taxon>Ecdysozoa</taxon>
        <taxon>Arthropoda</taxon>
        <taxon>Chelicerata</taxon>
        <taxon>Arachnida</taxon>
        <taxon>Acari</taxon>
        <taxon>Parasitiformes</taxon>
        <taxon>Ixodida</taxon>
        <taxon>Ixodoidea</taxon>
        <taxon>Ixodidae</taxon>
        <taxon>Haemaphysalinae</taxon>
        <taxon>Haemaphysalis</taxon>
    </lineage>
</organism>